<gene>
    <name evidence="2" type="ORF">QR721_10945</name>
</gene>
<keyword evidence="3" id="KW-1185">Reference proteome</keyword>
<dbReference type="PROSITE" id="PS51186">
    <property type="entry name" value="GNAT"/>
    <property type="match status" value="1"/>
</dbReference>
<evidence type="ECO:0000313" key="2">
    <source>
        <dbReference type="EMBL" id="WLV24149.1"/>
    </source>
</evidence>
<proteinExistence type="predicted"/>
<evidence type="ECO:0000259" key="1">
    <source>
        <dbReference type="PROSITE" id="PS51186"/>
    </source>
</evidence>
<protein>
    <submittedName>
        <fullName evidence="2">GNAT family N-acetyltransferase</fullName>
        <ecNumber evidence="2">2.3.1.-</ecNumber>
    </submittedName>
</protein>
<dbReference type="EC" id="2.3.1.-" evidence="2"/>
<dbReference type="InterPro" id="IPR000182">
    <property type="entry name" value="GNAT_dom"/>
</dbReference>
<dbReference type="EMBL" id="CP129113">
    <property type="protein sequence ID" value="WLV24149.1"/>
    <property type="molecule type" value="Genomic_DNA"/>
</dbReference>
<reference evidence="2" key="1">
    <citation type="submission" date="2023-06" db="EMBL/GenBank/DDBJ databases">
        <title>A Treasure from Seagulls: Isolation and Description of Aciduricobacillus qingdaonensis gen. nov., sp. nov., a Rare Obligately Uric Acid-utilizing Member in the Family Bacillaceae.</title>
        <authorList>
            <person name="Liu W."/>
            <person name="Wang B."/>
        </authorList>
    </citation>
    <scope>NUCLEOTIDE SEQUENCE</scope>
    <source>
        <strain evidence="2">44XB</strain>
    </source>
</reference>
<dbReference type="Gene3D" id="3.40.630.30">
    <property type="match status" value="1"/>
</dbReference>
<dbReference type="RefSeq" id="WP_348026883.1">
    <property type="nucleotide sequence ID" value="NZ_CP129113.1"/>
</dbReference>
<keyword evidence="2" id="KW-0808">Transferase</keyword>
<dbReference type="Proteomes" id="UP001180087">
    <property type="component" value="Chromosome"/>
</dbReference>
<organism evidence="2 3">
    <name type="scientific">Aciduricibacillus chroicocephali</name>
    <dbReference type="NCBI Taxonomy" id="3054939"/>
    <lineage>
        <taxon>Bacteria</taxon>
        <taxon>Bacillati</taxon>
        <taxon>Bacillota</taxon>
        <taxon>Bacilli</taxon>
        <taxon>Bacillales</taxon>
        <taxon>Bacillaceae</taxon>
        <taxon>Aciduricibacillus</taxon>
    </lineage>
</organism>
<dbReference type="Pfam" id="PF00583">
    <property type="entry name" value="Acetyltransf_1"/>
    <property type="match status" value="1"/>
</dbReference>
<sequence length="161" mass="18400">MGEIVIIKEIDISDPQVAKEVLSVQIPSYQVEAELIKSYDIPPLNDTIKSLQQSGEFFYGYYINEELCGVISLKINKGILDIHRLFVHPNHFRKGIAKLLLEYIQTHLREFETITVSTGSMNIPAINFYKKSGFTKVKEIMVDGGLSITLLEKKYKRTHQP</sequence>
<feature type="domain" description="N-acetyltransferase" evidence="1">
    <location>
        <begin position="5"/>
        <end position="157"/>
    </location>
</feature>
<dbReference type="SUPFAM" id="SSF55729">
    <property type="entry name" value="Acyl-CoA N-acyltransferases (Nat)"/>
    <property type="match status" value="1"/>
</dbReference>
<accession>A0ABY9KTC6</accession>
<keyword evidence="2" id="KW-0012">Acyltransferase</keyword>
<evidence type="ECO:0000313" key="3">
    <source>
        <dbReference type="Proteomes" id="UP001180087"/>
    </source>
</evidence>
<dbReference type="InterPro" id="IPR016181">
    <property type="entry name" value="Acyl_CoA_acyltransferase"/>
</dbReference>
<name>A0ABY9KTC6_9BACI</name>
<dbReference type="GO" id="GO:0016746">
    <property type="term" value="F:acyltransferase activity"/>
    <property type="evidence" value="ECO:0007669"/>
    <property type="project" value="UniProtKB-KW"/>
</dbReference>
<dbReference type="CDD" id="cd04301">
    <property type="entry name" value="NAT_SF"/>
    <property type="match status" value="1"/>
</dbReference>